<dbReference type="PANTHER" id="PTHR43704:SF2">
    <property type="entry name" value="HTH CRP-TYPE DOMAIN-CONTAINING PROTEIN"/>
    <property type="match status" value="1"/>
</dbReference>
<dbReference type="InterPro" id="IPR012318">
    <property type="entry name" value="HTH_CRP"/>
</dbReference>
<protein>
    <submittedName>
        <fullName evidence="2">Transcriptional regulator, MarR family</fullName>
    </submittedName>
</protein>
<dbReference type="SMART" id="SM00419">
    <property type="entry name" value="HTH_CRP"/>
    <property type="match status" value="1"/>
</dbReference>
<dbReference type="Pfam" id="PF25211">
    <property type="entry name" value="DUF7839"/>
    <property type="match status" value="1"/>
</dbReference>
<proteinExistence type="predicted"/>
<dbReference type="SUPFAM" id="SSF46785">
    <property type="entry name" value="Winged helix' DNA-binding domain"/>
    <property type="match status" value="1"/>
</dbReference>
<name>E3GX86_METFV</name>
<dbReference type="PANTHER" id="PTHR43704">
    <property type="entry name" value="BSR5907 PROTEIN"/>
    <property type="match status" value="1"/>
</dbReference>
<dbReference type="GO" id="GO:0006355">
    <property type="term" value="P:regulation of DNA-templated transcription"/>
    <property type="evidence" value="ECO:0007669"/>
    <property type="project" value="InterPro"/>
</dbReference>
<dbReference type="STRING" id="523846.Mfer_1295"/>
<dbReference type="InterPro" id="IPR057161">
    <property type="entry name" value="DUF7839"/>
</dbReference>
<dbReference type="GO" id="GO:0003677">
    <property type="term" value="F:DNA binding"/>
    <property type="evidence" value="ECO:0007669"/>
    <property type="project" value="InterPro"/>
</dbReference>
<dbReference type="Pfam" id="PF12802">
    <property type="entry name" value="MarR_2"/>
    <property type="match status" value="1"/>
</dbReference>
<dbReference type="InterPro" id="IPR036390">
    <property type="entry name" value="WH_DNA-bd_sf"/>
</dbReference>
<dbReference type="InterPro" id="IPR036388">
    <property type="entry name" value="WH-like_DNA-bd_sf"/>
</dbReference>
<evidence type="ECO:0000313" key="3">
    <source>
        <dbReference type="Proteomes" id="UP000002315"/>
    </source>
</evidence>
<dbReference type="KEGG" id="mfv:Mfer_1295"/>
<evidence type="ECO:0000313" key="2">
    <source>
        <dbReference type="EMBL" id="ADP78081.1"/>
    </source>
</evidence>
<dbReference type="InterPro" id="IPR012015">
    <property type="entry name" value="UCP_HTH_arc"/>
</dbReference>
<dbReference type="HOGENOM" id="CLU_090237_0_0_2"/>
<dbReference type="CDD" id="cd00092">
    <property type="entry name" value="HTH_CRP"/>
    <property type="match status" value="1"/>
</dbReference>
<dbReference type="Proteomes" id="UP000002315">
    <property type="component" value="Chromosome"/>
</dbReference>
<dbReference type="AlphaFoldDB" id="E3GX86"/>
<reference evidence="2 3" key="1">
    <citation type="journal article" date="2010" name="Stand. Genomic Sci.">
        <title>Complete genome sequence of Methanothermus fervidus type strain (V24S).</title>
        <authorList>
            <person name="Anderson I."/>
            <person name="Djao O.D."/>
            <person name="Misra M."/>
            <person name="Chertkov O."/>
            <person name="Nolan M."/>
            <person name="Lucas S."/>
            <person name="Lapidus A."/>
            <person name="Del Rio T.G."/>
            <person name="Tice H."/>
            <person name="Cheng J.F."/>
            <person name="Tapia R."/>
            <person name="Han C."/>
            <person name="Goodwin L."/>
            <person name="Pitluck S."/>
            <person name="Liolios K."/>
            <person name="Ivanova N."/>
            <person name="Mavromatis K."/>
            <person name="Mikhailova N."/>
            <person name="Pati A."/>
            <person name="Brambilla E."/>
            <person name="Chen A."/>
            <person name="Palaniappan K."/>
            <person name="Land M."/>
            <person name="Hauser L."/>
            <person name="Chang Y.J."/>
            <person name="Jeffries C.D."/>
            <person name="Sikorski J."/>
            <person name="Spring S."/>
            <person name="Rohde M."/>
            <person name="Eichinger K."/>
            <person name="Huber H."/>
            <person name="Wirth R."/>
            <person name="Goker M."/>
            <person name="Detter J.C."/>
            <person name="Woyke T."/>
            <person name="Bristow J."/>
            <person name="Eisen J.A."/>
            <person name="Markowitz V."/>
            <person name="Hugenholtz P."/>
            <person name="Klenk H.P."/>
            <person name="Kyrpides N.C."/>
        </authorList>
    </citation>
    <scope>NUCLEOTIDE SEQUENCE [LARGE SCALE GENOMIC DNA]</scope>
    <source>
        <strain evidence="3">ATCC 43054 / DSM 2088 / JCM 10308 / V24 S</strain>
    </source>
</reference>
<dbReference type="Gene3D" id="1.10.10.10">
    <property type="entry name" value="Winged helix-like DNA-binding domain superfamily/Winged helix DNA-binding domain"/>
    <property type="match status" value="1"/>
</dbReference>
<keyword evidence="3" id="KW-1185">Reference proteome</keyword>
<dbReference type="OrthoDB" id="56502at2157"/>
<dbReference type="InterPro" id="IPR000835">
    <property type="entry name" value="HTH_MarR-typ"/>
</dbReference>
<dbReference type="EMBL" id="CP002278">
    <property type="protein sequence ID" value="ADP78081.1"/>
    <property type="molecule type" value="Genomic_DNA"/>
</dbReference>
<organism evidence="2 3">
    <name type="scientific">Methanothermus fervidus (strain ATCC 43054 / DSM 2088 / JCM 10308 / V24 S)</name>
    <dbReference type="NCBI Taxonomy" id="523846"/>
    <lineage>
        <taxon>Archaea</taxon>
        <taxon>Methanobacteriati</taxon>
        <taxon>Methanobacteriota</taxon>
        <taxon>Methanomada group</taxon>
        <taxon>Methanobacteria</taxon>
        <taxon>Methanobacteriales</taxon>
        <taxon>Methanothermaceae</taxon>
        <taxon>Methanothermus</taxon>
    </lineage>
</organism>
<gene>
    <name evidence="2" type="ordered locus">Mfer_1295</name>
</gene>
<accession>E3GX86</accession>
<feature type="domain" description="HTH crp-type" evidence="1">
    <location>
        <begin position="18"/>
        <end position="68"/>
    </location>
</feature>
<evidence type="ECO:0000259" key="1">
    <source>
        <dbReference type="SMART" id="SM00419"/>
    </source>
</evidence>
<dbReference type="PIRSF" id="PIRSF004955">
    <property type="entry name" value="HTH_arch"/>
    <property type="match status" value="1"/>
</dbReference>
<sequence length="269" mass="30178">MKIFKGKGELTRFQILAEIARSQPHLRQRDIAKKIGITVQAVSENIKSLVKEGYVEYGHRRSEYRLTKKGLEKLRKYAMSMKEYINDILDVMRKYKTIWPAIAKGKIKKGDYVELFLENGVLYAKKIDSPANAAGAYAKAITNANDGEDVAVMDIKGTINVPKGEVTILVLPTMFEGGSKACDFEKIKKIIEEKSFDRVGIMGTIARAVANKLGIKYDFEFAAPECAIHAANRGLSSLILAVGRMSERVLEKLEKENIPYTVEDVRKSR</sequence>